<evidence type="ECO:0000259" key="1">
    <source>
        <dbReference type="Pfam" id="PF13356"/>
    </source>
</evidence>
<evidence type="ECO:0000313" key="3">
    <source>
        <dbReference type="Proteomes" id="UP000244943"/>
    </source>
</evidence>
<evidence type="ECO:0000313" key="2">
    <source>
        <dbReference type="EMBL" id="SPR04979.1"/>
    </source>
</evidence>
<dbReference type="Proteomes" id="UP000244943">
    <property type="component" value="Chromosome I"/>
</dbReference>
<dbReference type="RefSeq" id="WP_231966964.1">
    <property type="nucleotide sequence ID" value="NZ_CP142421.1"/>
</dbReference>
<dbReference type="GeneID" id="89460293"/>
<sequence length="56" mass="6765">MVFEKKFRKERLKLKIGPYPDLSIKEVRKKARELKTLIVNGIDPREVKCQQYMEEN</sequence>
<dbReference type="InterPro" id="IPR038488">
    <property type="entry name" value="Integrase_DNA-bd_sf"/>
</dbReference>
<dbReference type="Gene3D" id="3.30.160.390">
    <property type="entry name" value="Integrase, DNA-binding domain"/>
    <property type="match status" value="1"/>
</dbReference>
<name>A0A2U3QVN7_ORITS</name>
<dbReference type="AlphaFoldDB" id="A0A2U3QVN7"/>
<protein>
    <submittedName>
        <fullName evidence="2">Integrase</fullName>
    </submittedName>
</protein>
<organism evidence="2 3">
    <name type="scientific">Orientia tsutsugamushi</name>
    <name type="common">Rickettsia tsutsugamushi</name>
    <dbReference type="NCBI Taxonomy" id="784"/>
    <lineage>
        <taxon>Bacteria</taxon>
        <taxon>Pseudomonadati</taxon>
        <taxon>Pseudomonadota</taxon>
        <taxon>Alphaproteobacteria</taxon>
        <taxon>Rickettsiales</taxon>
        <taxon>Rickettsiaceae</taxon>
        <taxon>Rickettsieae</taxon>
        <taxon>Orientia</taxon>
    </lineage>
</organism>
<proteinExistence type="predicted"/>
<gene>
    <name evidence="2" type="ORF">UT76HP_00559</name>
</gene>
<dbReference type="Pfam" id="PF13356">
    <property type="entry name" value="Arm-DNA-bind_3"/>
    <property type="match status" value="1"/>
</dbReference>
<feature type="domain" description="Integrase DNA-binding" evidence="1">
    <location>
        <begin position="8"/>
        <end position="50"/>
    </location>
</feature>
<reference evidence="3" key="1">
    <citation type="submission" date="2018-03" db="EMBL/GenBank/DDBJ databases">
        <authorList>
            <person name="Batty M. E."/>
            <person name="Batty M E."/>
        </authorList>
    </citation>
    <scope>NUCLEOTIDE SEQUENCE [LARGE SCALE GENOMIC DNA]</scope>
</reference>
<accession>A0A2U3QVN7</accession>
<dbReference type="EMBL" id="LS398552">
    <property type="protein sequence ID" value="SPR04979.1"/>
    <property type="molecule type" value="Genomic_DNA"/>
</dbReference>
<dbReference type="InterPro" id="IPR025166">
    <property type="entry name" value="Integrase_DNA_bind_dom"/>
</dbReference>